<reference evidence="7 8" key="1">
    <citation type="journal article" date="2010" name="Stand. Genomic Sci.">
        <title>Complete genome sequence of Streptosporangium roseum type strain (NI 9100).</title>
        <authorList>
            <person name="Nolan M."/>
            <person name="Sikorski J."/>
            <person name="Jando M."/>
            <person name="Lucas S."/>
            <person name="Lapidus A."/>
            <person name="Glavina Del Rio T."/>
            <person name="Chen F."/>
            <person name="Tice H."/>
            <person name="Pitluck S."/>
            <person name="Cheng J.F."/>
            <person name="Chertkov O."/>
            <person name="Sims D."/>
            <person name="Meincke L."/>
            <person name="Brettin T."/>
            <person name="Han C."/>
            <person name="Detter J.C."/>
            <person name="Bruce D."/>
            <person name="Goodwin L."/>
            <person name="Land M."/>
            <person name="Hauser L."/>
            <person name="Chang Y.J."/>
            <person name="Jeffries C.D."/>
            <person name="Ivanova N."/>
            <person name="Mavromatis K."/>
            <person name="Mikhailova N."/>
            <person name="Chen A."/>
            <person name="Palaniappan K."/>
            <person name="Chain P."/>
            <person name="Rohde M."/>
            <person name="Goker M."/>
            <person name="Bristow J."/>
            <person name="Eisen J.A."/>
            <person name="Markowitz V."/>
            <person name="Hugenholtz P."/>
            <person name="Kyrpides N.C."/>
            <person name="Klenk H.P."/>
        </authorList>
    </citation>
    <scope>NUCLEOTIDE SEQUENCE [LARGE SCALE GENOMIC DNA]</scope>
    <source>
        <strain evidence="8">ATCC 12428 / DSM 43021 / JCM 3005 / NI 9100</strain>
    </source>
</reference>
<dbReference type="AlphaFoldDB" id="D2BA12"/>
<evidence type="ECO:0000256" key="6">
    <source>
        <dbReference type="SAM" id="SignalP"/>
    </source>
</evidence>
<evidence type="ECO:0000256" key="2">
    <source>
        <dbReference type="ARBA" id="ARBA00022729"/>
    </source>
</evidence>
<keyword evidence="8" id="KW-1185">Reference proteome</keyword>
<evidence type="ECO:0000256" key="3">
    <source>
        <dbReference type="ARBA" id="ARBA00023136"/>
    </source>
</evidence>
<dbReference type="HOGENOM" id="CLU_031285_10_2_11"/>
<feature type="signal peptide" evidence="6">
    <location>
        <begin position="1"/>
        <end position="24"/>
    </location>
</feature>
<dbReference type="OrthoDB" id="4289620at2"/>
<evidence type="ECO:0000313" key="7">
    <source>
        <dbReference type="EMBL" id="ACZ86025.1"/>
    </source>
</evidence>
<dbReference type="Pfam" id="PF01547">
    <property type="entry name" value="SBP_bac_1"/>
    <property type="match status" value="1"/>
</dbReference>
<keyword evidence="3" id="KW-0472">Membrane</keyword>
<accession>D2BA12</accession>
<keyword evidence="4" id="KW-0564">Palmitate</keyword>
<evidence type="ECO:0000256" key="5">
    <source>
        <dbReference type="ARBA" id="ARBA00023288"/>
    </source>
</evidence>
<dbReference type="Proteomes" id="UP000002029">
    <property type="component" value="Chromosome"/>
</dbReference>
<dbReference type="RefSeq" id="WP_012889770.1">
    <property type="nucleotide sequence ID" value="NC_013595.1"/>
</dbReference>
<keyword evidence="2 6" id="KW-0732">Signal</keyword>
<evidence type="ECO:0000313" key="8">
    <source>
        <dbReference type="Proteomes" id="UP000002029"/>
    </source>
</evidence>
<dbReference type="eggNOG" id="COG1653">
    <property type="taxonomic scope" value="Bacteria"/>
</dbReference>
<proteinExistence type="predicted"/>
<dbReference type="PROSITE" id="PS51257">
    <property type="entry name" value="PROKAR_LIPOPROTEIN"/>
    <property type="match status" value="1"/>
</dbReference>
<dbReference type="Gene3D" id="3.40.190.10">
    <property type="entry name" value="Periplasmic binding protein-like II"/>
    <property type="match status" value="1"/>
</dbReference>
<keyword evidence="1" id="KW-1003">Cell membrane</keyword>
<dbReference type="SUPFAM" id="SSF53850">
    <property type="entry name" value="Periplasmic binding protein-like II"/>
    <property type="match status" value="1"/>
</dbReference>
<evidence type="ECO:0000256" key="1">
    <source>
        <dbReference type="ARBA" id="ARBA00022475"/>
    </source>
</evidence>
<evidence type="ECO:0000256" key="4">
    <source>
        <dbReference type="ARBA" id="ARBA00023139"/>
    </source>
</evidence>
<organism evidence="7 8">
    <name type="scientific">Streptosporangium roseum (strain ATCC 12428 / DSM 43021 / JCM 3005 / KCTC 9067 / NCIMB 10171 / NRRL 2505 / NI 9100)</name>
    <dbReference type="NCBI Taxonomy" id="479432"/>
    <lineage>
        <taxon>Bacteria</taxon>
        <taxon>Bacillati</taxon>
        <taxon>Actinomycetota</taxon>
        <taxon>Actinomycetes</taxon>
        <taxon>Streptosporangiales</taxon>
        <taxon>Streptosporangiaceae</taxon>
        <taxon>Streptosporangium</taxon>
    </lineage>
</organism>
<dbReference type="EMBL" id="CP001814">
    <property type="protein sequence ID" value="ACZ86025.1"/>
    <property type="molecule type" value="Genomic_DNA"/>
</dbReference>
<dbReference type="PANTHER" id="PTHR43649">
    <property type="entry name" value="ARABINOSE-BINDING PROTEIN-RELATED"/>
    <property type="match status" value="1"/>
</dbReference>
<protein>
    <submittedName>
        <fullName evidence="7">Sugar ABC transporter periplasmic sugar-binding protein</fullName>
    </submittedName>
</protein>
<sequence>MTPPRTALAAGLLALAVLTTGCVAGTSAGAPSAAADQPFEGEVEFWTINLKKNFNDYVTGLITQYQKEHPKVTVKWVDVPGQDSATKLLAAMASGDVPDAVNLGSPDIGRFIPSLAPMDDYFKPEDLADFQPNLVEPLRQDGKLYGVPWYNGGAPVAMYRKSVVSKAGFDEKAPPKTYDEALDLAAKVYDETKVYGINEIPGPSVVSVLRYYGVTLLSEDRKKAAFNTPEVAAIIERFKKSYDEHGIAPGSVSKDVRALPQSLDNGQVAFTASANGSTLVNIQKNAPDIYKDLVVTEPVRTAGGGYLLNAQQTFTIPKASKHKKAAAEFIKFFTNGANQLAFCKIVPIYPSTISSTKDAFFTGTGGTEPMDVARQVIVKGLPKLEYTPMGTAKDTELAESLAEEIRAVFQGQKSVKDALDTAEKNWNDALV</sequence>
<dbReference type="KEGG" id="sro:Sros_3075"/>
<feature type="chain" id="PRO_5038407858" evidence="6">
    <location>
        <begin position="25"/>
        <end position="431"/>
    </location>
</feature>
<dbReference type="PANTHER" id="PTHR43649:SF33">
    <property type="entry name" value="POLYGALACTURONAN_RHAMNOGALACTURONAN-BINDING PROTEIN YTCQ"/>
    <property type="match status" value="1"/>
</dbReference>
<keyword evidence="5" id="KW-0449">Lipoprotein</keyword>
<name>D2BA12_STRRD</name>
<dbReference type="InterPro" id="IPR050490">
    <property type="entry name" value="Bact_solute-bd_prot1"/>
</dbReference>
<gene>
    <name evidence="7" type="ordered locus">Sros_3075</name>
</gene>
<dbReference type="InterPro" id="IPR006059">
    <property type="entry name" value="SBP"/>
</dbReference>
<dbReference type="STRING" id="479432.Sros_3075"/>